<dbReference type="RefSeq" id="XP_007932407.1">
    <property type="nucleotide sequence ID" value="XM_007934216.1"/>
</dbReference>
<dbReference type="HOGENOM" id="CLU_2085816_0_0_1"/>
<accession>M3AHU0</accession>
<sequence>MSDDGEAAVGDASSHQAIKPWTSFKQLRISSNAQSAVSGDSRSTASTREVDAVSQLLQDEDALRVARLMIPELRTERTTPSEHLHRQRLLSATQQIRIALAYAENASQAAFDTALYT</sequence>
<keyword evidence="2" id="KW-1185">Reference proteome</keyword>
<protein>
    <submittedName>
        <fullName evidence="1">Uncharacterized protein</fullName>
    </submittedName>
</protein>
<gene>
    <name evidence="1" type="ORF">MYCFIDRAFT_180415</name>
</gene>
<reference evidence="1 2" key="1">
    <citation type="journal article" date="2012" name="PLoS Pathog.">
        <title>Diverse lifestyles and strategies of plant pathogenesis encoded in the genomes of eighteen Dothideomycetes fungi.</title>
        <authorList>
            <person name="Ohm R.A."/>
            <person name="Feau N."/>
            <person name="Henrissat B."/>
            <person name="Schoch C.L."/>
            <person name="Horwitz B.A."/>
            <person name="Barry K.W."/>
            <person name="Condon B.J."/>
            <person name="Copeland A.C."/>
            <person name="Dhillon B."/>
            <person name="Glaser F."/>
            <person name="Hesse C.N."/>
            <person name="Kosti I."/>
            <person name="LaButti K."/>
            <person name="Lindquist E.A."/>
            <person name="Lucas S."/>
            <person name="Salamov A.A."/>
            <person name="Bradshaw R.E."/>
            <person name="Ciuffetti L."/>
            <person name="Hamelin R.C."/>
            <person name="Kema G.H.J."/>
            <person name="Lawrence C."/>
            <person name="Scott J.A."/>
            <person name="Spatafora J.W."/>
            <person name="Turgeon B.G."/>
            <person name="de Wit P.J.G.M."/>
            <person name="Zhong S."/>
            <person name="Goodwin S.B."/>
            <person name="Grigoriev I.V."/>
        </authorList>
    </citation>
    <scope>NUCLEOTIDE SEQUENCE [LARGE SCALE GENOMIC DNA]</scope>
    <source>
        <strain evidence="1 2">CIRAD86</strain>
    </source>
</reference>
<dbReference type="EMBL" id="KB446571">
    <property type="protein sequence ID" value="EME77082.1"/>
    <property type="molecule type" value="Genomic_DNA"/>
</dbReference>
<proteinExistence type="predicted"/>
<dbReference type="KEGG" id="pfj:MYCFIDRAFT_180415"/>
<dbReference type="AlphaFoldDB" id="M3AHU0"/>
<evidence type="ECO:0000313" key="2">
    <source>
        <dbReference type="Proteomes" id="UP000016932"/>
    </source>
</evidence>
<organism evidence="1 2">
    <name type="scientific">Pseudocercospora fijiensis (strain CIRAD86)</name>
    <name type="common">Black leaf streak disease fungus</name>
    <name type="synonym">Mycosphaerella fijiensis</name>
    <dbReference type="NCBI Taxonomy" id="383855"/>
    <lineage>
        <taxon>Eukaryota</taxon>
        <taxon>Fungi</taxon>
        <taxon>Dikarya</taxon>
        <taxon>Ascomycota</taxon>
        <taxon>Pezizomycotina</taxon>
        <taxon>Dothideomycetes</taxon>
        <taxon>Dothideomycetidae</taxon>
        <taxon>Mycosphaerellales</taxon>
        <taxon>Mycosphaerellaceae</taxon>
        <taxon>Pseudocercospora</taxon>
    </lineage>
</organism>
<dbReference type="VEuPathDB" id="FungiDB:MYCFIDRAFT_180415"/>
<evidence type="ECO:0000313" key="1">
    <source>
        <dbReference type="EMBL" id="EME77082.1"/>
    </source>
</evidence>
<name>M3AHU0_PSEFD</name>
<dbReference type="Proteomes" id="UP000016932">
    <property type="component" value="Unassembled WGS sequence"/>
</dbReference>
<dbReference type="GeneID" id="19334400"/>